<organism evidence="2 3">
    <name type="scientific">Hebeloma cylindrosporum</name>
    <dbReference type="NCBI Taxonomy" id="76867"/>
    <lineage>
        <taxon>Eukaryota</taxon>
        <taxon>Fungi</taxon>
        <taxon>Dikarya</taxon>
        <taxon>Basidiomycota</taxon>
        <taxon>Agaricomycotina</taxon>
        <taxon>Agaricomycetes</taxon>
        <taxon>Agaricomycetidae</taxon>
        <taxon>Agaricales</taxon>
        <taxon>Agaricineae</taxon>
        <taxon>Hymenogastraceae</taxon>
        <taxon>Hebeloma</taxon>
    </lineage>
</organism>
<feature type="domain" description="Guanylate cyclase" evidence="1">
    <location>
        <begin position="1"/>
        <end position="128"/>
    </location>
</feature>
<sequence length="128" mass="14555">VFTNIRNSTYLWEANPGMPTAMRVHNSLLRRQLRFCGGYEVKTEGDSFMCSFPTTLAAVWWCLTIQVQLLHESWPLEILECEDGKPVYDANGELIARGLSVRMGIHSGTPLCETDLITHRMDYFGPMV</sequence>
<gene>
    <name evidence="2" type="ORF">M413DRAFT_44683</name>
</gene>
<dbReference type="PANTHER" id="PTHR43081:SF1">
    <property type="entry name" value="ADENYLATE CYCLASE, TERMINAL-DIFFERENTIATION SPECIFIC"/>
    <property type="match status" value="1"/>
</dbReference>
<evidence type="ECO:0000313" key="3">
    <source>
        <dbReference type="Proteomes" id="UP000053424"/>
    </source>
</evidence>
<dbReference type="EMBL" id="KN831815">
    <property type="protein sequence ID" value="KIM35745.1"/>
    <property type="molecule type" value="Genomic_DNA"/>
</dbReference>
<keyword evidence="3" id="KW-1185">Reference proteome</keyword>
<name>A0A0C3BG91_HEBCY</name>
<dbReference type="PANTHER" id="PTHR43081">
    <property type="entry name" value="ADENYLATE CYCLASE, TERMINAL-DIFFERENTIATION SPECIFIC-RELATED"/>
    <property type="match status" value="1"/>
</dbReference>
<dbReference type="SUPFAM" id="SSF55073">
    <property type="entry name" value="Nucleotide cyclase"/>
    <property type="match status" value="1"/>
</dbReference>
<dbReference type="InterPro" id="IPR029787">
    <property type="entry name" value="Nucleotide_cyclase"/>
</dbReference>
<dbReference type="Proteomes" id="UP000053424">
    <property type="component" value="Unassembled WGS sequence"/>
</dbReference>
<accession>A0A0C3BG91</accession>
<dbReference type="STRING" id="686832.A0A0C3BG91"/>
<dbReference type="InterPro" id="IPR001054">
    <property type="entry name" value="A/G_cyclase"/>
</dbReference>
<dbReference type="InterPro" id="IPR050697">
    <property type="entry name" value="Adenylyl/Guanylyl_Cyclase_3/4"/>
</dbReference>
<evidence type="ECO:0000313" key="2">
    <source>
        <dbReference type="EMBL" id="KIM35745.1"/>
    </source>
</evidence>
<dbReference type="AlphaFoldDB" id="A0A0C3BG91"/>
<dbReference type="GO" id="GO:0009190">
    <property type="term" value="P:cyclic nucleotide biosynthetic process"/>
    <property type="evidence" value="ECO:0007669"/>
    <property type="project" value="InterPro"/>
</dbReference>
<proteinExistence type="predicted"/>
<feature type="non-terminal residue" evidence="2">
    <location>
        <position position="128"/>
    </location>
</feature>
<dbReference type="Gene3D" id="3.30.70.1230">
    <property type="entry name" value="Nucleotide cyclase"/>
    <property type="match status" value="1"/>
</dbReference>
<dbReference type="HOGENOM" id="CLU_1964768_0_0_1"/>
<dbReference type="Pfam" id="PF00211">
    <property type="entry name" value="Guanylate_cyc"/>
    <property type="match status" value="1"/>
</dbReference>
<dbReference type="GO" id="GO:0035556">
    <property type="term" value="P:intracellular signal transduction"/>
    <property type="evidence" value="ECO:0007669"/>
    <property type="project" value="InterPro"/>
</dbReference>
<dbReference type="SMART" id="SM00044">
    <property type="entry name" value="CYCc"/>
    <property type="match status" value="1"/>
</dbReference>
<feature type="non-terminal residue" evidence="2">
    <location>
        <position position="1"/>
    </location>
</feature>
<protein>
    <recommendedName>
        <fullName evidence="1">Guanylate cyclase domain-containing protein</fullName>
    </recommendedName>
</protein>
<dbReference type="PROSITE" id="PS50125">
    <property type="entry name" value="GUANYLATE_CYCLASE_2"/>
    <property type="match status" value="1"/>
</dbReference>
<reference evidence="2 3" key="1">
    <citation type="submission" date="2014-04" db="EMBL/GenBank/DDBJ databases">
        <authorList>
            <consortium name="DOE Joint Genome Institute"/>
            <person name="Kuo A."/>
            <person name="Gay G."/>
            <person name="Dore J."/>
            <person name="Kohler A."/>
            <person name="Nagy L.G."/>
            <person name="Floudas D."/>
            <person name="Copeland A."/>
            <person name="Barry K.W."/>
            <person name="Cichocki N."/>
            <person name="Veneault-Fourrey C."/>
            <person name="LaButti K."/>
            <person name="Lindquist E.A."/>
            <person name="Lipzen A."/>
            <person name="Lundell T."/>
            <person name="Morin E."/>
            <person name="Murat C."/>
            <person name="Sun H."/>
            <person name="Tunlid A."/>
            <person name="Henrissat B."/>
            <person name="Grigoriev I.V."/>
            <person name="Hibbett D.S."/>
            <person name="Martin F."/>
            <person name="Nordberg H.P."/>
            <person name="Cantor M.N."/>
            <person name="Hua S.X."/>
        </authorList>
    </citation>
    <scope>NUCLEOTIDE SEQUENCE [LARGE SCALE GENOMIC DNA]</scope>
    <source>
        <strain evidence="3">h7</strain>
    </source>
</reference>
<evidence type="ECO:0000259" key="1">
    <source>
        <dbReference type="PROSITE" id="PS50125"/>
    </source>
</evidence>
<dbReference type="OrthoDB" id="2021138at2759"/>
<reference evidence="3" key="2">
    <citation type="submission" date="2015-01" db="EMBL/GenBank/DDBJ databases">
        <title>Evolutionary Origins and Diversification of the Mycorrhizal Mutualists.</title>
        <authorList>
            <consortium name="DOE Joint Genome Institute"/>
            <consortium name="Mycorrhizal Genomics Consortium"/>
            <person name="Kohler A."/>
            <person name="Kuo A."/>
            <person name="Nagy L.G."/>
            <person name="Floudas D."/>
            <person name="Copeland A."/>
            <person name="Barry K.W."/>
            <person name="Cichocki N."/>
            <person name="Veneault-Fourrey C."/>
            <person name="LaButti K."/>
            <person name="Lindquist E.A."/>
            <person name="Lipzen A."/>
            <person name="Lundell T."/>
            <person name="Morin E."/>
            <person name="Murat C."/>
            <person name="Riley R."/>
            <person name="Ohm R."/>
            <person name="Sun H."/>
            <person name="Tunlid A."/>
            <person name="Henrissat B."/>
            <person name="Grigoriev I.V."/>
            <person name="Hibbett D.S."/>
            <person name="Martin F."/>
        </authorList>
    </citation>
    <scope>NUCLEOTIDE SEQUENCE [LARGE SCALE GENOMIC DNA]</scope>
    <source>
        <strain evidence="3">h7</strain>
    </source>
</reference>